<organism evidence="2 3">
    <name type="scientific">Armillaria ostoyae</name>
    <name type="common">Armillaria root rot fungus</name>
    <dbReference type="NCBI Taxonomy" id="47428"/>
    <lineage>
        <taxon>Eukaryota</taxon>
        <taxon>Fungi</taxon>
        <taxon>Dikarya</taxon>
        <taxon>Basidiomycota</taxon>
        <taxon>Agaricomycotina</taxon>
        <taxon>Agaricomycetes</taxon>
        <taxon>Agaricomycetidae</taxon>
        <taxon>Agaricales</taxon>
        <taxon>Marasmiineae</taxon>
        <taxon>Physalacriaceae</taxon>
        <taxon>Armillaria</taxon>
    </lineage>
</organism>
<protein>
    <submittedName>
        <fullName evidence="2">Uncharacterized protein</fullName>
    </submittedName>
</protein>
<feature type="compositionally biased region" description="Basic and acidic residues" evidence="1">
    <location>
        <begin position="33"/>
        <end position="54"/>
    </location>
</feature>
<evidence type="ECO:0000313" key="3">
    <source>
        <dbReference type="Proteomes" id="UP000219338"/>
    </source>
</evidence>
<dbReference type="EMBL" id="FUEG01000008">
    <property type="protein sequence ID" value="SJL07989.1"/>
    <property type="molecule type" value="Genomic_DNA"/>
</dbReference>
<feature type="region of interest" description="Disordered" evidence="1">
    <location>
        <begin position="33"/>
        <end position="75"/>
    </location>
</feature>
<keyword evidence="3" id="KW-1185">Reference proteome</keyword>
<evidence type="ECO:0000256" key="1">
    <source>
        <dbReference type="SAM" id="MobiDB-lite"/>
    </source>
</evidence>
<sequence length="75" mass="8660">MAKFPKKRQLDKISRAPRALDFDENFFQESRFEDTDLSETKSSDMKPQKEDASKVRMVQKPTGSNTRALACHHDS</sequence>
<evidence type="ECO:0000313" key="2">
    <source>
        <dbReference type="EMBL" id="SJL07989.1"/>
    </source>
</evidence>
<proteinExistence type="predicted"/>
<gene>
    <name evidence="2" type="ORF">ARMOST_11348</name>
</gene>
<reference evidence="3" key="1">
    <citation type="journal article" date="2017" name="Nat. Ecol. Evol.">
        <title>Genome expansion and lineage-specific genetic innovations in the forest pathogenic fungi Armillaria.</title>
        <authorList>
            <person name="Sipos G."/>
            <person name="Prasanna A.N."/>
            <person name="Walter M.C."/>
            <person name="O'Connor E."/>
            <person name="Balint B."/>
            <person name="Krizsan K."/>
            <person name="Kiss B."/>
            <person name="Hess J."/>
            <person name="Varga T."/>
            <person name="Slot J."/>
            <person name="Riley R."/>
            <person name="Boka B."/>
            <person name="Rigling D."/>
            <person name="Barry K."/>
            <person name="Lee J."/>
            <person name="Mihaltcheva S."/>
            <person name="LaButti K."/>
            <person name="Lipzen A."/>
            <person name="Waldron R."/>
            <person name="Moloney N.M."/>
            <person name="Sperisen C."/>
            <person name="Kredics L."/>
            <person name="Vagvoelgyi C."/>
            <person name="Patrignani A."/>
            <person name="Fitzpatrick D."/>
            <person name="Nagy I."/>
            <person name="Doyle S."/>
            <person name="Anderson J.B."/>
            <person name="Grigoriev I.V."/>
            <person name="Gueldener U."/>
            <person name="Muensterkoetter M."/>
            <person name="Nagy L.G."/>
        </authorList>
    </citation>
    <scope>NUCLEOTIDE SEQUENCE [LARGE SCALE GENOMIC DNA]</scope>
    <source>
        <strain evidence="3">C18/9</strain>
    </source>
</reference>
<name>A0A284RGW4_ARMOS</name>
<dbReference type="Proteomes" id="UP000219338">
    <property type="component" value="Unassembled WGS sequence"/>
</dbReference>
<dbReference type="AlphaFoldDB" id="A0A284RGW4"/>
<accession>A0A284RGW4</accession>